<evidence type="ECO:0000313" key="9">
    <source>
        <dbReference type="Proteomes" id="UP000620550"/>
    </source>
</evidence>
<feature type="domain" description="DNA2/NAM7 helicase helicase" evidence="6">
    <location>
        <begin position="180"/>
        <end position="401"/>
    </location>
</feature>
<dbReference type="SUPFAM" id="SSF52540">
    <property type="entry name" value="P-loop containing nucleoside triphosphate hydrolases"/>
    <property type="match status" value="1"/>
</dbReference>
<keyword evidence="9" id="KW-1185">Reference proteome</keyword>
<keyword evidence="3" id="KW-0378">Hydrolase</keyword>
<dbReference type="Pfam" id="PF13086">
    <property type="entry name" value="AAA_11"/>
    <property type="match status" value="1"/>
</dbReference>
<dbReference type="InterPro" id="IPR050534">
    <property type="entry name" value="Coronavir_polyprotein_1ab"/>
</dbReference>
<dbReference type="Gene3D" id="2.40.30.270">
    <property type="match status" value="1"/>
</dbReference>
<gene>
    <name evidence="8" type="ORF">GCM10017764_16480</name>
</gene>
<proteinExistence type="inferred from homology"/>
<evidence type="ECO:0000256" key="5">
    <source>
        <dbReference type="ARBA" id="ARBA00022840"/>
    </source>
</evidence>
<evidence type="ECO:0000259" key="6">
    <source>
        <dbReference type="Pfam" id="PF13086"/>
    </source>
</evidence>
<evidence type="ECO:0000256" key="4">
    <source>
        <dbReference type="ARBA" id="ARBA00022806"/>
    </source>
</evidence>
<dbReference type="CDD" id="cd18808">
    <property type="entry name" value="SF1_C_Upf1"/>
    <property type="match status" value="1"/>
</dbReference>
<evidence type="ECO:0000256" key="2">
    <source>
        <dbReference type="ARBA" id="ARBA00022741"/>
    </source>
</evidence>
<feature type="domain" description="DNA2/NAM7 helicase-like C-terminal" evidence="7">
    <location>
        <begin position="411"/>
        <end position="605"/>
    </location>
</feature>
<dbReference type="Pfam" id="PF13087">
    <property type="entry name" value="AAA_12"/>
    <property type="match status" value="1"/>
</dbReference>
<dbReference type="InterPro" id="IPR041679">
    <property type="entry name" value="DNA2/NAM7-like_C"/>
</dbReference>
<keyword evidence="5" id="KW-0067">ATP-binding</keyword>
<dbReference type="PANTHER" id="PTHR43788">
    <property type="entry name" value="DNA2/NAM7 HELICASE FAMILY MEMBER"/>
    <property type="match status" value="1"/>
</dbReference>
<evidence type="ECO:0000313" key="8">
    <source>
        <dbReference type="EMBL" id="GHE33909.1"/>
    </source>
</evidence>
<keyword evidence="4 8" id="KW-0347">Helicase</keyword>
<dbReference type="InterPro" id="IPR041677">
    <property type="entry name" value="DNA2/NAM7_AAA_11"/>
</dbReference>
<sequence>MDYFDGLSSLLLEEQNYDRSMHEILLKRSHVQERKAQGVTWFPVAMVHSELGRGDYLNITVQKSNNLGEAHRFRFGMPVALFSNFSPDDDRVYGTISYIGADRMQIALRVDEAPDWIRRGKIGVDLLFDENAYREMHQALRRAKELRGDLTQGKLIRQILGEEVVSANASEAVLADNPTLNISQNRAIAHILGESPISILHGPPGTGKTTTLIHAVHALWKQTKKQILLVAPSNTAVDLLTERLDNVGMSVVRIGNPVRVSPHLQQLSLDAQVSSHAAQKELKSLVKQANAYLDMAHKYKRNFGHAEREQRKALFTEARKLRTEIDRLQDFMSNDILDKAHVITATLVGANHYAVRDRKYAATFIDEAAQALEPACWIALLKAEKIVLAGDHCQLPPTVKSSKKSHEGLYVTLFEKLMAIYPKQVSLLDVQYRMNTAIMTYPSSVLYGNKLQASPQVADRRLRSDDAPVVFIDTAGAGFEETEDDGAIANVEEAMFVHKHLLETAMNLNASYGTDSFPSIGVIAPYRKQTHLLKELIQNDAAIQPFIHAIQINTIDSFQGQEKDIIYISLTRTNERQQIGFLQDVRRMNVAMTRAKKKLIVIGDSVTIGQHPFYKGFIDYVESIHQYRTVWEWGMGIG</sequence>
<dbReference type="InterPro" id="IPR027417">
    <property type="entry name" value="P-loop_NTPase"/>
</dbReference>
<dbReference type="RefSeq" id="WP_189626170.1">
    <property type="nucleotide sequence ID" value="NZ_BNAF01000005.1"/>
</dbReference>
<dbReference type="PANTHER" id="PTHR43788:SF18">
    <property type="entry name" value="R3H DOMAIN-CONTAINING PROTEIN"/>
    <property type="match status" value="1"/>
</dbReference>
<protein>
    <submittedName>
        <fullName evidence="8">Helicase</fullName>
    </submittedName>
</protein>
<dbReference type="InterPro" id="IPR047187">
    <property type="entry name" value="SF1_C_Upf1"/>
</dbReference>
<dbReference type="EMBL" id="BNAF01000005">
    <property type="protein sequence ID" value="GHE33909.1"/>
    <property type="molecule type" value="Genomic_DNA"/>
</dbReference>
<accession>A0ABQ3HWT3</accession>
<dbReference type="Gene3D" id="3.40.50.300">
    <property type="entry name" value="P-loop containing nucleotide triphosphate hydrolases"/>
    <property type="match status" value="2"/>
</dbReference>
<organism evidence="8 9">
    <name type="scientific">Sphingobacterium griseoflavum</name>
    <dbReference type="NCBI Taxonomy" id="1474952"/>
    <lineage>
        <taxon>Bacteria</taxon>
        <taxon>Pseudomonadati</taxon>
        <taxon>Bacteroidota</taxon>
        <taxon>Sphingobacteriia</taxon>
        <taxon>Sphingobacteriales</taxon>
        <taxon>Sphingobacteriaceae</taxon>
        <taxon>Sphingobacterium</taxon>
    </lineage>
</organism>
<keyword evidence="2" id="KW-0547">Nucleotide-binding</keyword>
<reference evidence="9" key="1">
    <citation type="journal article" date="2019" name="Int. J. Syst. Evol. Microbiol.">
        <title>The Global Catalogue of Microorganisms (GCM) 10K type strain sequencing project: providing services to taxonomists for standard genome sequencing and annotation.</title>
        <authorList>
            <consortium name="The Broad Institute Genomics Platform"/>
            <consortium name="The Broad Institute Genome Sequencing Center for Infectious Disease"/>
            <person name="Wu L."/>
            <person name="Ma J."/>
        </authorList>
    </citation>
    <scope>NUCLEOTIDE SEQUENCE [LARGE SCALE GENOMIC DNA]</scope>
    <source>
        <strain evidence="9">CGMCC 1.12966</strain>
    </source>
</reference>
<dbReference type="Proteomes" id="UP000620550">
    <property type="component" value="Unassembled WGS sequence"/>
</dbReference>
<evidence type="ECO:0000256" key="3">
    <source>
        <dbReference type="ARBA" id="ARBA00022801"/>
    </source>
</evidence>
<comment type="similarity">
    <text evidence="1">Belongs to the DNA2/NAM7 helicase family.</text>
</comment>
<dbReference type="GO" id="GO:0004386">
    <property type="term" value="F:helicase activity"/>
    <property type="evidence" value="ECO:0007669"/>
    <property type="project" value="UniProtKB-KW"/>
</dbReference>
<evidence type="ECO:0000259" key="7">
    <source>
        <dbReference type="Pfam" id="PF13087"/>
    </source>
</evidence>
<evidence type="ECO:0000256" key="1">
    <source>
        <dbReference type="ARBA" id="ARBA00007913"/>
    </source>
</evidence>
<name>A0ABQ3HWT3_9SPHI</name>
<comment type="caution">
    <text evidence="8">The sequence shown here is derived from an EMBL/GenBank/DDBJ whole genome shotgun (WGS) entry which is preliminary data.</text>
</comment>